<dbReference type="GO" id="GO:0005886">
    <property type="term" value="C:plasma membrane"/>
    <property type="evidence" value="ECO:0007669"/>
    <property type="project" value="UniProtKB-SubCell"/>
</dbReference>
<evidence type="ECO:0000256" key="9">
    <source>
        <dbReference type="SAM" id="Phobius"/>
    </source>
</evidence>
<gene>
    <name evidence="10" type="ORF">SAMN04489707_104324</name>
</gene>
<feature type="transmembrane region" description="Helical" evidence="9">
    <location>
        <begin position="20"/>
        <end position="40"/>
    </location>
</feature>
<keyword evidence="7 9" id="KW-0472">Membrane</keyword>
<evidence type="ECO:0000256" key="6">
    <source>
        <dbReference type="ARBA" id="ARBA00023065"/>
    </source>
</evidence>
<protein>
    <submittedName>
        <fullName evidence="10">Putative membrane protein</fullName>
    </submittedName>
</protein>
<evidence type="ECO:0000313" key="10">
    <source>
        <dbReference type="EMBL" id="SFU94475.1"/>
    </source>
</evidence>
<dbReference type="InterPro" id="IPR044669">
    <property type="entry name" value="YneE/VCCN1/2-like"/>
</dbReference>
<dbReference type="EMBL" id="FPBX01000043">
    <property type="protein sequence ID" value="SFU94475.1"/>
    <property type="molecule type" value="Genomic_DNA"/>
</dbReference>
<organism evidence="10 11">
    <name type="scientific">Paenacidovorax caeni</name>
    <dbReference type="NCBI Taxonomy" id="343013"/>
    <lineage>
        <taxon>Bacteria</taxon>
        <taxon>Pseudomonadati</taxon>
        <taxon>Pseudomonadota</taxon>
        <taxon>Betaproteobacteria</taxon>
        <taxon>Burkholderiales</taxon>
        <taxon>Comamonadaceae</taxon>
        <taxon>Paenacidovorax</taxon>
    </lineage>
</organism>
<dbReference type="PANTHER" id="PTHR33281:SF19">
    <property type="entry name" value="VOLTAGE-DEPENDENT ANION CHANNEL-FORMING PROTEIN YNEE"/>
    <property type="match status" value="1"/>
</dbReference>
<keyword evidence="5 9" id="KW-1133">Transmembrane helix</keyword>
<comment type="subcellular location">
    <subcellularLocation>
        <location evidence="1">Cell membrane</location>
        <topology evidence="1">Multi-pass membrane protein</topology>
    </subcellularLocation>
</comment>
<dbReference type="OrthoDB" id="445589at2"/>
<keyword evidence="11" id="KW-1185">Reference proteome</keyword>
<evidence type="ECO:0000256" key="2">
    <source>
        <dbReference type="ARBA" id="ARBA00022448"/>
    </source>
</evidence>
<keyword evidence="4 9" id="KW-0812">Transmembrane</keyword>
<keyword evidence="6" id="KW-0406">Ion transport</keyword>
<keyword evidence="3" id="KW-1003">Cell membrane</keyword>
<proteinExistence type="inferred from homology"/>
<dbReference type="GO" id="GO:0005254">
    <property type="term" value="F:chloride channel activity"/>
    <property type="evidence" value="ECO:0007669"/>
    <property type="project" value="InterPro"/>
</dbReference>
<keyword evidence="2" id="KW-0813">Transport</keyword>
<accession>A0A1I7KAS6</accession>
<evidence type="ECO:0000256" key="7">
    <source>
        <dbReference type="ARBA" id="ARBA00023136"/>
    </source>
</evidence>
<dbReference type="Proteomes" id="UP000183656">
    <property type="component" value="Unassembled WGS sequence"/>
</dbReference>
<dbReference type="AlphaFoldDB" id="A0A1I7KAS6"/>
<evidence type="ECO:0000256" key="3">
    <source>
        <dbReference type="ARBA" id="ARBA00022475"/>
    </source>
</evidence>
<evidence type="ECO:0000313" key="11">
    <source>
        <dbReference type="Proteomes" id="UP000183656"/>
    </source>
</evidence>
<sequence>MIVRERPSGLRLFLVLRGSVLQRIRLTLLLNILLATLVTIVHGNLFSIKITLTAIPFTLIGLPLAIFLGFRNTTAYDRYWEARKLWGEIVHRARSLSRQCQGFLQIPDPIDSTHRETDARVRMVHRTIAFVHALRLQLRNQRDEAPLQKWLTCAEFASVRAAQDPTSTLMLHMGRDLGACVRSGQIDPCLAATMDATLSSLTASAASCERIKNTPIPFSYTLLLHRTAYMYCFLLPFGLVDTTGFMTPFVVGIVAYTFFGLDALGDEIEEPFGLESNDLPLDTLCRAIEINLCESLGEKDLPLPLQATNFQLT</sequence>
<reference evidence="10 11" key="1">
    <citation type="submission" date="2016-10" db="EMBL/GenBank/DDBJ databases">
        <authorList>
            <person name="de Groot N.N."/>
        </authorList>
    </citation>
    <scope>NUCLEOTIDE SEQUENCE [LARGE SCALE GENOMIC DNA]</scope>
    <source>
        <strain evidence="10 11">R-24608</strain>
    </source>
</reference>
<name>A0A1I7KAS6_9BURK</name>
<evidence type="ECO:0000256" key="5">
    <source>
        <dbReference type="ARBA" id="ARBA00022989"/>
    </source>
</evidence>
<evidence type="ECO:0000256" key="8">
    <source>
        <dbReference type="ARBA" id="ARBA00034708"/>
    </source>
</evidence>
<dbReference type="RefSeq" id="WP_054257625.1">
    <property type="nucleotide sequence ID" value="NZ_CYIG01000047.1"/>
</dbReference>
<dbReference type="Pfam" id="PF25539">
    <property type="entry name" value="Bestrophin_2"/>
    <property type="match status" value="1"/>
</dbReference>
<feature type="transmembrane region" description="Helical" evidence="9">
    <location>
        <begin position="46"/>
        <end position="70"/>
    </location>
</feature>
<comment type="similarity">
    <text evidence="8">Belongs to the anion channel-forming bestrophin (TC 1.A.46) family.</text>
</comment>
<evidence type="ECO:0000256" key="1">
    <source>
        <dbReference type="ARBA" id="ARBA00004651"/>
    </source>
</evidence>
<dbReference type="PANTHER" id="PTHR33281">
    <property type="entry name" value="UPF0187 PROTEIN YNEE"/>
    <property type="match status" value="1"/>
</dbReference>
<evidence type="ECO:0000256" key="4">
    <source>
        <dbReference type="ARBA" id="ARBA00022692"/>
    </source>
</evidence>